<evidence type="ECO:0000256" key="2">
    <source>
        <dbReference type="ARBA" id="ARBA00023002"/>
    </source>
</evidence>
<dbReference type="Gene3D" id="3.40.50.720">
    <property type="entry name" value="NAD(P)-binding Rossmann-like Domain"/>
    <property type="match status" value="1"/>
</dbReference>
<dbReference type="GO" id="GO:0016491">
    <property type="term" value="F:oxidoreductase activity"/>
    <property type="evidence" value="ECO:0007669"/>
    <property type="project" value="UniProtKB-KW"/>
</dbReference>
<keyword evidence="4" id="KW-1185">Reference proteome</keyword>
<sequence length="238" mass="24492">MGRLSGSVAIVTGAAGGIGLGIAERFALEGATVVATDVQAVTRDSAVEIRQHDVTDAGQWAGLVDETVAAHGKVDILVNNAGVAGYYDIVDTPLDEWQRIVAINQTGVLFGMQSVIPAMRANGAGSIVNISSICGSTAVPGVAAYHASKGAVITMTKNAAVSYARDGIRANAILPGWIKTPMTVGQTDELNARYLDATPLGHGADPEDIAWGAVYLASRESAFVTGIELPIDGGYLAQ</sequence>
<accession>A0A239FJ25</accession>
<dbReference type="OrthoDB" id="4374579at2"/>
<dbReference type="NCBIfam" id="NF005559">
    <property type="entry name" value="PRK07231.1"/>
    <property type="match status" value="1"/>
</dbReference>
<reference evidence="4" key="1">
    <citation type="submission" date="2017-06" db="EMBL/GenBank/DDBJ databases">
        <authorList>
            <person name="Varghese N."/>
            <person name="Submissions S."/>
        </authorList>
    </citation>
    <scope>NUCLEOTIDE SEQUENCE [LARGE SCALE GENOMIC DNA]</scope>
    <source>
        <strain evidence="4">JCM 23211</strain>
    </source>
</reference>
<dbReference type="Proteomes" id="UP000198327">
    <property type="component" value="Unassembled WGS sequence"/>
</dbReference>
<dbReference type="Pfam" id="PF13561">
    <property type="entry name" value="adh_short_C2"/>
    <property type="match status" value="1"/>
</dbReference>
<name>A0A239FJ25_9NOCA</name>
<gene>
    <name evidence="3" type="ORF">SAMN05421642_103304</name>
</gene>
<evidence type="ECO:0000313" key="4">
    <source>
        <dbReference type="Proteomes" id="UP000198327"/>
    </source>
</evidence>
<proteinExistence type="inferred from homology"/>
<dbReference type="FunFam" id="3.40.50.720:FF:000084">
    <property type="entry name" value="Short-chain dehydrogenase reductase"/>
    <property type="match status" value="1"/>
</dbReference>
<protein>
    <submittedName>
        <fullName evidence="3">NAD(P)-dependent dehydrogenase, short-chain alcohol dehydrogenase family</fullName>
    </submittedName>
</protein>
<dbReference type="InterPro" id="IPR002347">
    <property type="entry name" value="SDR_fam"/>
</dbReference>
<comment type="similarity">
    <text evidence="1">Belongs to the short-chain dehydrogenases/reductases (SDR) family.</text>
</comment>
<dbReference type="EMBL" id="FZOW01000003">
    <property type="protein sequence ID" value="SNS56528.1"/>
    <property type="molecule type" value="Genomic_DNA"/>
</dbReference>
<dbReference type="PRINTS" id="PR00081">
    <property type="entry name" value="GDHRDH"/>
</dbReference>
<dbReference type="SUPFAM" id="SSF51735">
    <property type="entry name" value="NAD(P)-binding Rossmann-fold domains"/>
    <property type="match status" value="1"/>
</dbReference>
<dbReference type="PRINTS" id="PR00080">
    <property type="entry name" value="SDRFAMILY"/>
</dbReference>
<evidence type="ECO:0000256" key="1">
    <source>
        <dbReference type="ARBA" id="ARBA00006484"/>
    </source>
</evidence>
<evidence type="ECO:0000313" key="3">
    <source>
        <dbReference type="EMBL" id="SNS56528.1"/>
    </source>
</evidence>
<organism evidence="3 4">
    <name type="scientific">Rhodococcoides kyotonense</name>
    <dbReference type="NCBI Taxonomy" id="398843"/>
    <lineage>
        <taxon>Bacteria</taxon>
        <taxon>Bacillati</taxon>
        <taxon>Actinomycetota</taxon>
        <taxon>Actinomycetes</taxon>
        <taxon>Mycobacteriales</taxon>
        <taxon>Nocardiaceae</taxon>
        <taxon>Rhodococcoides</taxon>
    </lineage>
</organism>
<dbReference type="PANTHER" id="PTHR24321:SF8">
    <property type="entry name" value="ESTRADIOL 17-BETA-DEHYDROGENASE 8-RELATED"/>
    <property type="match status" value="1"/>
</dbReference>
<dbReference type="AlphaFoldDB" id="A0A239FJ25"/>
<dbReference type="PANTHER" id="PTHR24321">
    <property type="entry name" value="DEHYDROGENASES, SHORT CHAIN"/>
    <property type="match status" value="1"/>
</dbReference>
<dbReference type="InterPro" id="IPR036291">
    <property type="entry name" value="NAD(P)-bd_dom_sf"/>
</dbReference>
<keyword evidence="2" id="KW-0560">Oxidoreductase</keyword>